<dbReference type="InterPro" id="IPR002081">
    <property type="entry name" value="Cryptochrome/DNA_photolyase_1"/>
</dbReference>
<dbReference type="GO" id="GO:0003904">
    <property type="term" value="F:deoxyribodipyrimidine photo-lyase activity"/>
    <property type="evidence" value="ECO:0007669"/>
    <property type="project" value="TreeGrafter"/>
</dbReference>
<comment type="caution">
    <text evidence="7">The sequence shown here is derived from an EMBL/GenBank/DDBJ whole genome shotgun (WGS) entry which is preliminary data.</text>
</comment>
<comment type="cofactor">
    <cofactor evidence="4">
        <name>FAD</name>
        <dbReference type="ChEBI" id="CHEBI:57692"/>
    </cofactor>
    <text evidence="4">Binds 1 FAD per subunit.</text>
</comment>
<dbReference type="EMBL" id="JAQQPM010000006">
    <property type="protein sequence ID" value="KAK2072306.1"/>
    <property type="molecule type" value="Genomic_DNA"/>
</dbReference>
<dbReference type="PANTHER" id="PTHR11455:SF9">
    <property type="entry name" value="CRYPTOCHROME CIRCADIAN CLOCK 5 ISOFORM X1"/>
    <property type="match status" value="1"/>
</dbReference>
<dbReference type="GO" id="GO:0043153">
    <property type="term" value="P:entrainment of circadian clock by photoperiod"/>
    <property type="evidence" value="ECO:0007669"/>
    <property type="project" value="TreeGrafter"/>
</dbReference>
<dbReference type="SUPFAM" id="SSF48173">
    <property type="entry name" value="Cryptochrome/photolyase FAD-binding domain"/>
    <property type="match status" value="1"/>
</dbReference>
<keyword evidence="3 4" id="KW-0274">FAD</keyword>
<evidence type="ECO:0000256" key="2">
    <source>
        <dbReference type="ARBA" id="ARBA00022630"/>
    </source>
</evidence>
<feature type="region of interest" description="Disordered" evidence="5">
    <location>
        <begin position="588"/>
        <end position="672"/>
    </location>
</feature>
<gene>
    <name evidence="7" type="ORF">P8C59_006667</name>
</gene>
<accession>A0AAD9I6V9</accession>
<dbReference type="GO" id="GO:0032922">
    <property type="term" value="P:circadian regulation of gene expression"/>
    <property type="evidence" value="ECO:0007669"/>
    <property type="project" value="TreeGrafter"/>
</dbReference>
<dbReference type="GO" id="GO:0003677">
    <property type="term" value="F:DNA binding"/>
    <property type="evidence" value="ECO:0007669"/>
    <property type="project" value="TreeGrafter"/>
</dbReference>
<evidence type="ECO:0000256" key="5">
    <source>
        <dbReference type="SAM" id="MobiDB-lite"/>
    </source>
</evidence>
<evidence type="ECO:0000313" key="7">
    <source>
        <dbReference type="EMBL" id="KAK2072306.1"/>
    </source>
</evidence>
<dbReference type="Gene3D" id="1.10.579.10">
    <property type="entry name" value="DNA Cyclobutane Dipyrimidine Photolyase, subunit A, domain 3"/>
    <property type="match status" value="1"/>
</dbReference>
<feature type="compositionally biased region" description="Basic and acidic residues" evidence="5">
    <location>
        <begin position="652"/>
        <end position="666"/>
    </location>
</feature>
<name>A0AAD9I6V9_9PEZI</name>
<evidence type="ECO:0000256" key="4">
    <source>
        <dbReference type="PIRSR" id="PIRSR602081-1"/>
    </source>
</evidence>
<protein>
    <recommendedName>
        <fullName evidence="6">Photolyase/cryptochrome alpha/beta domain-containing protein</fullName>
    </recommendedName>
</protein>
<dbReference type="AlphaFoldDB" id="A0AAD9I6V9"/>
<feature type="compositionally biased region" description="Polar residues" evidence="5">
    <location>
        <begin position="641"/>
        <end position="650"/>
    </location>
</feature>
<dbReference type="Pfam" id="PF03441">
    <property type="entry name" value="FAD_binding_7"/>
    <property type="match status" value="1"/>
</dbReference>
<dbReference type="Proteomes" id="UP001217918">
    <property type="component" value="Unassembled WGS sequence"/>
</dbReference>
<evidence type="ECO:0000313" key="8">
    <source>
        <dbReference type="Proteomes" id="UP001217918"/>
    </source>
</evidence>
<sequence length="672" mass="74432">MAKSNRVMYWFRTDLRLHDSPALHAALALDPAVLWPIFTWDPHYVYRARGGLNRWQYLLDCQADLSASITALNPRSKLLVVREAPQTVLPKLFKAWRVTHLVFEKDTDAYARARDADVVEAARRAGVEVVVRPGRTLWDSDDLVQRNAGKPTMSLAQLQKAAAQMGPVARPLPPPDALPDPGETPLEGVEQDVPAAEPDVNAKWRRAGGGDAPPGRETAYAGASVAGPHADFAIETLAELGYAPATTPHRGGETRALARLADVVADLRYAATFRKPQTSPAAVDAPATTLLSPALHFGALSVRELYWRVRDAVERYKKEGGAKAEAPSQPPESLEGQLLFRDMYFAAQAAIGPKFTQEAGNPHCRFVPWHLPSRLDDEGMTTFEYEVDDPRAEEWFTRWEHGRTGFPWIDALMRQLRQEGWIHHLGRHSVACFLTRGGCYIHWERGAAVFEELLLDHEPACNAGNWQWLSCTAFFAQFYRVYSPVSFPQRWDKHGAFVRRWVPELARLDARFIYEPWKAPVAAQRKAGVRIVGAGAGLGGGDDEDKGLATYPKPMFDFGARRTFCLAAMKKAYAAGLRGDDKRLADKSGREQLYADRVDPEMEGGHADSSDDGADADEADHAGTGRDGHGRKAEAQRKTARPSQGAGSSHGQKRDQKKQGTLDRVVKRQKKG</sequence>
<dbReference type="GO" id="GO:0005634">
    <property type="term" value="C:nucleus"/>
    <property type="evidence" value="ECO:0007669"/>
    <property type="project" value="TreeGrafter"/>
</dbReference>
<comment type="similarity">
    <text evidence="1">Belongs to the DNA photolyase class-1 family.</text>
</comment>
<dbReference type="InterPro" id="IPR036155">
    <property type="entry name" value="Crypto/Photolyase_N_sf"/>
</dbReference>
<dbReference type="Gene3D" id="3.40.50.620">
    <property type="entry name" value="HUPs"/>
    <property type="match status" value="1"/>
</dbReference>
<dbReference type="GO" id="GO:0071949">
    <property type="term" value="F:FAD binding"/>
    <property type="evidence" value="ECO:0007669"/>
    <property type="project" value="TreeGrafter"/>
</dbReference>
<dbReference type="Gene3D" id="1.25.40.80">
    <property type="match status" value="1"/>
</dbReference>
<keyword evidence="2 4" id="KW-0285">Flavoprotein</keyword>
<dbReference type="InterPro" id="IPR014729">
    <property type="entry name" value="Rossmann-like_a/b/a_fold"/>
</dbReference>
<dbReference type="InterPro" id="IPR006050">
    <property type="entry name" value="DNA_photolyase_N"/>
</dbReference>
<dbReference type="Pfam" id="PF00875">
    <property type="entry name" value="DNA_photolyase"/>
    <property type="match status" value="1"/>
</dbReference>
<dbReference type="InterPro" id="IPR005101">
    <property type="entry name" value="Cryptochr/Photolyase_FAD-bd"/>
</dbReference>
<feature type="region of interest" description="Disordered" evidence="5">
    <location>
        <begin position="164"/>
        <end position="189"/>
    </location>
</feature>
<organism evidence="7 8">
    <name type="scientific">Phyllachora maydis</name>
    <dbReference type="NCBI Taxonomy" id="1825666"/>
    <lineage>
        <taxon>Eukaryota</taxon>
        <taxon>Fungi</taxon>
        <taxon>Dikarya</taxon>
        <taxon>Ascomycota</taxon>
        <taxon>Pezizomycotina</taxon>
        <taxon>Sordariomycetes</taxon>
        <taxon>Sordariomycetidae</taxon>
        <taxon>Phyllachorales</taxon>
        <taxon>Phyllachoraceae</taxon>
        <taxon>Phyllachora</taxon>
    </lineage>
</organism>
<dbReference type="PROSITE" id="PS51645">
    <property type="entry name" value="PHR_CRY_ALPHA_BETA"/>
    <property type="match status" value="1"/>
</dbReference>
<dbReference type="SUPFAM" id="SSF52425">
    <property type="entry name" value="Cryptochrome/photolyase, N-terminal domain"/>
    <property type="match status" value="1"/>
</dbReference>
<feature type="domain" description="Photolyase/cryptochrome alpha/beta" evidence="6">
    <location>
        <begin position="5"/>
        <end position="137"/>
    </location>
</feature>
<feature type="binding site" evidence="4">
    <location>
        <begin position="288"/>
        <end position="292"/>
    </location>
    <ligand>
        <name>FAD</name>
        <dbReference type="ChEBI" id="CHEBI:57692"/>
    </ligand>
</feature>
<reference evidence="7" key="1">
    <citation type="journal article" date="2023" name="Mol. Plant Microbe Interact.">
        <title>Elucidating the Obligate Nature and Biological Capacity of an Invasive Fungal Corn Pathogen.</title>
        <authorList>
            <person name="MacCready J.S."/>
            <person name="Roggenkamp E.M."/>
            <person name="Gdanetz K."/>
            <person name="Chilvers M.I."/>
        </authorList>
    </citation>
    <scope>NUCLEOTIDE SEQUENCE</scope>
    <source>
        <strain evidence="7">PM02</strain>
    </source>
</reference>
<proteinExistence type="inferred from homology"/>
<feature type="compositionally biased region" description="Basic and acidic residues" evidence="5">
    <location>
        <begin position="588"/>
        <end position="609"/>
    </location>
</feature>
<evidence type="ECO:0000259" key="6">
    <source>
        <dbReference type="PROSITE" id="PS51645"/>
    </source>
</evidence>
<evidence type="ECO:0000256" key="3">
    <source>
        <dbReference type="ARBA" id="ARBA00022827"/>
    </source>
</evidence>
<keyword evidence="8" id="KW-1185">Reference proteome</keyword>
<dbReference type="PANTHER" id="PTHR11455">
    <property type="entry name" value="CRYPTOCHROME"/>
    <property type="match status" value="1"/>
</dbReference>
<feature type="compositionally biased region" description="Basic and acidic residues" evidence="5">
    <location>
        <begin position="619"/>
        <end position="637"/>
    </location>
</feature>
<dbReference type="InterPro" id="IPR036134">
    <property type="entry name" value="Crypto/Photolyase_FAD-like_sf"/>
</dbReference>
<feature type="region of interest" description="Disordered" evidence="5">
    <location>
        <begin position="195"/>
        <end position="214"/>
    </location>
</feature>
<evidence type="ECO:0000256" key="1">
    <source>
        <dbReference type="ARBA" id="ARBA00005862"/>
    </source>
</evidence>
<dbReference type="GO" id="GO:0005737">
    <property type="term" value="C:cytoplasm"/>
    <property type="evidence" value="ECO:0007669"/>
    <property type="project" value="TreeGrafter"/>
</dbReference>